<dbReference type="GeneID" id="66100848"/>
<name>A0A9P7VFQ5_9AGAR</name>
<dbReference type="RefSeq" id="XP_043033242.1">
    <property type="nucleotide sequence ID" value="XM_043178556.1"/>
</dbReference>
<dbReference type="Gene3D" id="2.40.70.10">
    <property type="entry name" value="Acid Proteases"/>
    <property type="match status" value="1"/>
</dbReference>
<dbReference type="AlphaFoldDB" id="A0A9P7VFQ5"/>
<dbReference type="OrthoDB" id="660550at2759"/>
<keyword evidence="2" id="KW-1185">Reference proteome</keyword>
<accession>A0A9P7VFQ5</accession>
<evidence type="ECO:0000313" key="2">
    <source>
        <dbReference type="Proteomes" id="UP000812287"/>
    </source>
</evidence>
<comment type="caution">
    <text evidence="1">The sequence shown here is derived from an EMBL/GenBank/DDBJ whole genome shotgun (WGS) entry which is preliminary data.</text>
</comment>
<sequence length="180" mass="20353">MANKYWCIDQSISYSNTTAIFSSAAGIVDTGECNDILMVYPCFDDQIYIWTTLVHLASDAFEKYNWQSATWAGAIMDSATGLLHTTSSQYSNLSSLYFHINSIADAECSNLASLAIGGDTSGIYLIVNELGRDIPQDLEFISGYTFLERFYTCIIWRTRELGLLRLRTLILRQIRYSYPN</sequence>
<dbReference type="EMBL" id="MU250585">
    <property type="protein sequence ID" value="KAG7439742.1"/>
    <property type="molecule type" value="Genomic_DNA"/>
</dbReference>
<evidence type="ECO:0000313" key="1">
    <source>
        <dbReference type="EMBL" id="KAG7439742.1"/>
    </source>
</evidence>
<organism evidence="1 2">
    <name type="scientific">Guyanagaster necrorhizus</name>
    <dbReference type="NCBI Taxonomy" id="856835"/>
    <lineage>
        <taxon>Eukaryota</taxon>
        <taxon>Fungi</taxon>
        <taxon>Dikarya</taxon>
        <taxon>Basidiomycota</taxon>
        <taxon>Agaricomycotina</taxon>
        <taxon>Agaricomycetes</taxon>
        <taxon>Agaricomycetidae</taxon>
        <taxon>Agaricales</taxon>
        <taxon>Marasmiineae</taxon>
        <taxon>Physalacriaceae</taxon>
        <taxon>Guyanagaster</taxon>
    </lineage>
</organism>
<protein>
    <submittedName>
        <fullName evidence="1">Uncharacterized protein</fullName>
    </submittedName>
</protein>
<dbReference type="Proteomes" id="UP000812287">
    <property type="component" value="Unassembled WGS sequence"/>
</dbReference>
<proteinExistence type="predicted"/>
<reference evidence="1" key="1">
    <citation type="submission" date="2020-11" db="EMBL/GenBank/DDBJ databases">
        <title>Adaptations for nitrogen fixation in a non-lichenized fungal sporocarp promotes dispersal by wood-feeding termites.</title>
        <authorList>
            <consortium name="DOE Joint Genome Institute"/>
            <person name="Koch R.A."/>
            <person name="Yoon G."/>
            <person name="Arayal U."/>
            <person name="Lail K."/>
            <person name="Amirebrahimi M."/>
            <person name="Labutti K."/>
            <person name="Lipzen A."/>
            <person name="Riley R."/>
            <person name="Barry K."/>
            <person name="Henrissat B."/>
            <person name="Grigoriev I.V."/>
            <person name="Herr J.R."/>
            <person name="Aime M.C."/>
        </authorList>
    </citation>
    <scope>NUCLEOTIDE SEQUENCE</scope>
    <source>
        <strain evidence="1">MCA 3950</strain>
    </source>
</reference>
<dbReference type="InterPro" id="IPR021109">
    <property type="entry name" value="Peptidase_aspartic_dom_sf"/>
</dbReference>
<gene>
    <name evidence="1" type="ORF">BT62DRAFT_1055068</name>
</gene>